<dbReference type="OrthoDB" id="6311115at2"/>
<comment type="caution">
    <text evidence="1">The sequence shown here is derived from an EMBL/GenBank/DDBJ whole genome shotgun (WGS) entry which is preliminary data.</text>
</comment>
<sequence length="155" mass="18289">MDILFELFLPKEINIESLGLKEVFVEWAGERYSQEPKKFQWNDSLIFEEYKDTAGYHNIIGNDIILEESRCYTLQGNALNQFQALICEERDLANHGICLFFNEFIAKITNWIILILIDYDQFDKIYNINDINEAFYLLERSLHPENIEGIALVKK</sequence>
<protein>
    <submittedName>
        <fullName evidence="1">Uncharacterized protein</fullName>
    </submittedName>
</protein>
<evidence type="ECO:0000313" key="2">
    <source>
        <dbReference type="Proteomes" id="UP000019202"/>
    </source>
</evidence>
<accession>W1J4Y5</accession>
<name>W1J4Y5_9GAMM</name>
<organism evidence="1 2">
    <name type="scientific">Xenorhabdus szentirmaii DSM 16338</name>
    <dbReference type="NCBI Taxonomy" id="1427518"/>
    <lineage>
        <taxon>Bacteria</taxon>
        <taxon>Pseudomonadati</taxon>
        <taxon>Pseudomonadota</taxon>
        <taxon>Gammaproteobacteria</taxon>
        <taxon>Enterobacterales</taxon>
        <taxon>Morganellaceae</taxon>
        <taxon>Xenorhabdus</taxon>
    </lineage>
</organism>
<dbReference type="EMBL" id="CBXF010000122">
    <property type="protein sequence ID" value="CDL85123.1"/>
    <property type="molecule type" value="Genomic_DNA"/>
</dbReference>
<gene>
    <name evidence="1" type="ORF">XSR1_600006</name>
</gene>
<proteinExistence type="predicted"/>
<reference evidence="1" key="1">
    <citation type="submission" date="2013-11" db="EMBL/GenBank/DDBJ databases">
        <title>Draft genome sequence and annotation of the entomopathogenic bacteria, Xenorhabdus cabanillasi strain JM26 and Xenorhabdus szentirmai strain DSM 16338.</title>
        <authorList>
            <person name="Gualtieri M."/>
            <person name="Ogier J.C."/>
            <person name="Pages S."/>
            <person name="Givaudan A."/>
            <person name="Gaudriault S."/>
        </authorList>
    </citation>
    <scope>NUCLEOTIDE SEQUENCE [LARGE SCALE GENOMIC DNA]</scope>
    <source>
        <strain evidence="1">DSM 16338</strain>
    </source>
</reference>
<dbReference type="Proteomes" id="UP000019202">
    <property type="component" value="Unassembled WGS sequence"/>
</dbReference>
<evidence type="ECO:0000313" key="1">
    <source>
        <dbReference type="EMBL" id="CDL85123.1"/>
    </source>
</evidence>
<dbReference type="RefSeq" id="WP_038241171.1">
    <property type="nucleotide sequence ID" value="NZ_CAWLWS010000122.1"/>
</dbReference>
<dbReference type="AlphaFoldDB" id="W1J4Y5"/>
<dbReference type="STRING" id="1427518.XSR1_600006"/>
<keyword evidence="2" id="KW-1185">Reference proteome</keyword>